<dbReference type="PROSITE" id="PS01208">
    <property type="entry name" value="VWFC_1"/>
    <property type="match status" value="1"/>
</dbReference>
<dbReference type="InterPro" id="IPR050780">
    <property type="entry name" value="Mucin_vWF_Thrombospondin_sf"/>
</dbReference>
<protein>
    <submittedName>
        <fullName evidence="7">MUC2 protein</fullName>
    </submittedName>
</protein>
<dbReference type="SMART" id="SM00041">
    <property type="entry name" value="CT"/>
    <property type="match status" value="1"/>
</dbReference>
<evidence type="ECO:0000256" key="3">
    <source>
        <dbReference type="ARBA" id="ARBA00023157"/>
    </source>
</evidence>
<keyword evidence="8" id="KW-1185">Reference proteome</keyword>
<keyword evidence="3 4" id="KW-1015">Disulfide bond</keyword>
<dbReference type="GO" id="GO:0031012">
    <property type="term" value="C:extracellular matrix"/>
    <property type="evidence" value="ECO:0007669"/>
    <property type="project" value="TreeGrafter"/>
</dbReference>
<sequence>CHPCIERYNEEFGSSDKSHLAEGCFCPNGTMLSSPHSDICVSSCDCIGPDGTPKKLGESWRSNCHDCVCDEASMSVQCQPHVCPVPPKLPCTQEGQVLVTGPMANDSCCNTTTCKCDLSRCPKAEKSCEPGFKPVAQPSEQGCCPVYKCEPRNVCVLNNIEYQVRETLPPPRATRPTTITHEGCVSSTTVEVSSCEGACSTYSMYSSEANAMQHKCSCCQELSTSQRNVTLQCADGSSVPYTYTHIEECGCKDTRCQDSYSDLLLVTASRGRK</sequence>
<comment type="subcellular location">
    <subcellularLocation>
        <location evidence="1">Secreted</location>
    </subcellularLocation>
</comment>
<dbReference type="AlphaFoldDB" id="A0A8J7TB83"/>
<dbReference type="EMBL" id="JAAWVO010033806">
    <property type="protein sequence ID" value="MBN3317044.1"/>
    <property type="molecule type" value="Genomic_DNA"/>
</dbReference>
<evidence type="ECO:0000313" key="7">
    <source>
        <dbReference type="EMBL" id="MBN3317044.1"/>
    </source>
</evidence>
<dbReference type="InterPro" id="IPR001007">
    <property type="entry name" value="VWF_dom"/>
</dbReference>
<dbReference type="Pfam" id="PF00007">
    <property type="entry name" value="Cys_knot"/>
    <property type="match status" value="1"/>
</dbReference>
<evidence type="ECO:0000259" key="5">
    <source>
        <dbReference type="PROSITE" id="PS01225"/>
    </source>
</evidence>
<dbReference type="InterPro" id="IPR029034">
    <property type="entry name" value="Cystine-knot_cytokine"/>
</dbReference>
<accession>A0A8J7TB83</accession>
<keyword evidence="2" id="KW-0964">Secreted</keyword>
<dbReference type="SMART" id="SM00214">
    <property type="entry name" value="VWC"/>
    <property type="match status" value="1"/>
</dbReference>
<reference evidence="7" key="1">
    <citation type="journal article" date="2021" name="Cell">
        <title>Tracing the genetic footprints of vertebrate landing in non-teleost ray-finned fishes.</title>
        <authorList>
            <person name="Bi X."/>
            <person name="Wang K."/>
            <person name="Yang L."/>
            <person name="Pan H."/>
            <person name="Jiang H."/>
            <person name="Wei Q."/>
            <person name="Fang M."/>
            <person name="Yu H."/>
            <person name="Zhu C."/>
            <person name="Cai Y."/>
            <person name="He Y."/>
            <person name="Gan X."/>
            <person name="Zeng H."/>
            <person name="Yu D."/>
            <person name="Zhu Y."/>
            <person name="Jiang H."/>
            <person name="Qiu Q."/>
            <person name="Yang H."/>
            <person name="Zhang Y.E."/>
            <person name="Wang W."/>
            <person name="Zhu M."/>
            <person name="He S."/>
            <person name="Zhang G."/>
        </authorList>
    </citation>
    <scope>NUCLEOTIDE SEQUENCE</scope>
    <source>
        <strain evidence="7">Allg_001</strain>
    </source>
</reference>
<evidence type="ECO:0000313" key="8">
    <source>
        <dbReference type="Proteomes" id="UP000736164"/>
    </source>
</evidence>
<name>A0A8J7TB83_ATRSP</name>
<evidence type="ECO:0000256" key="1">
    <source>
        <dbReference type="ARBA" id="ARBA00004613"/>
    </source>
</evidence>
<feature type="non-terminal residue" evidence="7">
    <location>
        <position position="273"/>
    </location>
</feature>
<feature type="disulfide bond" evidence="4">
    <location>
        <begin position="199"/>
        <end position="251"/>
    </location>
</feature>
<gene>
    <name evidence="7" type="primary">Muc2_0</name>
    <name evidence="7" type="ORF">GTO95_0015320</name>
</gene>
<dbReference type="PANTHER" id="PTHR11339">
    <property type="entry name" value="EXTRACELLULAR MATRIX GLYCOPROTEIN RELATED"/>
    <property type="match status" value="1"/>
</dbReference>
<feature type="disulfide bond" evidence="4">
    <location>
        <begin position="184"/>
        <end position="233"/>
    </location>
</feature>
<dbReference type="Gene3D" id="2.10.90.10">
    <property type="entry name" value="Cystine-knot cytokines"/>
    <property type="match status" value="1"/>
</dbReference>
<dbReference type="PROSITE" id="PS01185">
    <property type="entry name" value="CTCK_1"/>
    <property type="match status" value="1"/>
</dbReference>
<dbReference type="PROSITE" id="PS50184">
    <property type="entry name" value="VWFC_2"/>
    <property type="match status" value="1"/>
</dbReference>
<evidence type="ECO:0000256" key="2">
    <source>
        <dbReference type="ARBA" id="ARBA00022525"/>
    </source>
</evidence>
<dbReference type="PROSITE" id="PS01225">
    <property type="entry name" value="CTCK_2"/>
    <property type="match status" value="1"/>
</dbReference>
<dbReference type="InterPro" id="IPR006207">
    <property type="entry name" value="Cys_knot_C"/>
</dbReference>
<evidence type="ECO:0000259" key="6">
    <source>
        <dbReference type="PROSITE" id="PS50184"/>
    </source>
</evidence>
<feature type="non-terminal residue" evidence="7">
    <location>
        <position position="1"/>
    </location>
</feature>
<feature type="domain" description="CTCK" evidence="5">
    <location>
        <begin position="155"/>
        <end position="257"/>
    </location>
</feature>
<feature type="disulfide bond" evidence="4">
    <location>
        <begin position="195"/>
        <end position="249"/>
    </location>
</feature>
<organism evidence="7 8">
    <name type="scientific">Atractosteus spatula</name>
    <name type="common">Alligator gar</name>
    <name type="synonym">Lepisosteus spatula</name>
    <dbReference type="NCBI Taxonomy" id="7917"/>
    <lineage>
        <taxon>Eukaryota</taxon>
        <taxon>Metazoa</taxon>
        <taxon>Chordata</taxon>
        <taxon>Craniata</taxon>
        <taxon>Vertebrata</taxon>
        <taxon>Euteleostomi</taxon>
        <taxon>Actinopterygii</taxon>
        <taxon>Neopterygii</taxon>
        <taxon>Holostei</taxon>
        <taxon>Semionotiformes</taxon>
        <taxon>Lepisosteidae</taxon>
        <taxon>Atractosteus</taxon>
    </lineage>
</organism>
<evidence type="ECO:0000256" key="4">
    <source>
        <dbReference type="PROSITE-ProRule" id="PRU00039"/>
    </source>
</evidence>
<dbReference type="GO" id="GO:0005615">
    <property type="term" value="C:extracellular space"/>
    <property type="evidence" value="ECO:0007669"/>
    <property type="project" value="TreeGrafter"/>
</dbReference>
<comment type="caution">
    <text evidence="4">Lacks conserved residue(s) required for the propagation of feature annotation.</text>
</comment>
<dbReference type="Proteomes" id="UP000736164">
    <property type="component" value="Unassembled WGS sequence"/>
</dbReference>
<dbReference type="PANTHER" id="PTHR11339:SF371">
    <property type="entry name" value="MUCIN-2"/>
    <property type="match status" value="1"/>
</dbReference>
<proteinExistence type="predicted"/>
<comment type="caution">
    <text evidence="7">The sequence shown here is derived from an EMBL/GenBank/DDBJ whole genome shotgun (WGS) entry which is preliminary data.</text>
</comment>
<dbReference type="InterPro" id="IPR006208">
    <property type="entry name" value="Glyco_hormone_CN"/>
</dbReference>
<feature type="domain" description="VWFC" evidence="6">
    <location>
        <begin position="46"/>
        <end position="115"/>
    </location>
</feature>